<evidence type="ECO:0000256" key="2">
    <source>
        <dbReference type="ARBA" id="ARBA00022741"/>
    </source>
</evidence>
<keyword evidence="2" id="KW-0547">Nucleotide-binding</keyword>
<dbReference type="PANTHER" id="PTHR43334">
    <property type="entry name" value="ACETATE--COA LIGASE [ADP-FORMING]"/>
    <property type="match status" value="1"/>
</dbReference>
<protein>
    <recommendedName>
        <fullName evidence="4">CoA-binding domain-containing protein</fullName>
    </recommendedName>
</protein>
<dbReference type="InterPro" id="IPR032875">
    <property type="entry name" value="Succ_CoA_lig_flav_dom"/>
</dbReference>
<evidence type="ECO:0000313" key="5">
    <source>
        <dbReference type="EMBL" id="GAH90943.1"/>
    </source>
</evidence>
<evidence type="ECO:0000256" key="1">
    <source>
        <dbReference type="ARBA" id="ARBA00022598"/>
    </source>
</evidence>
<dbReference type="Gene3D" id="3.40.50.261">
    <property type="entry name" value="Succinyl-CoA synthetase domains"/>
    <property type="match status" value="2"/>
</dbReference>
<keyword evidence="3" id="KW-0067">ATP-binding</keyword>
<dbReference type="Gene3D" id="3.40.50.720">
    <property type="entry name" value="NAD(P)-binding Rossmann-like Domain"/>
    <property type="match status" value="1"/>
</dbReference>
<dbReference type="SUPFAM" id="SSF52210">
    <property type="entry name" value="Succinyl-CoA synthetase domains"/>
    <property type="match status" value="2"/>
</dbReference>
<dbReference type="InterPro" id="IPR003781">
    <property type="entry name" value="CoA-bd"/>
</dbReference>
<name>X1L9X8_9ZZZZ</name>
<dbReference type="Pfam" id="PF19045">
    <property type="entry name" value="Ligase_CoA_2"/>
    <property type="match status" value="1"/>
</dbReference>
<comment type="caution">
    <text evidence="5">The sequence shown here is derived from an EMBL/GenBank/DDBJ whole genome shotgun (WGS) entry which is preliminary data.</text>
</comment>
<dbReference type="SUPFAM" id="SSF51735">
    <property type="entry name" value="NAD(P)-binding Rossmann-fold domains"/>
    <property type="match status" value="1"/>
</dbReference>
<dbReference type="SMART" id="SM00881">
    <property type="entry name" value="CoA_binding"/>
    <property type="match status" value="1"/>
</dbReference>
<accession>X1L9X8</accession>
<dbReference type="InterPro" id="IPR051538">
    <property type="entry name" value="Acyl-CoA_Synth/Transferase"/>
</dbReference>
<feature type="non-terminal residue" evidence="5">
    <location>
        <position position="378"/>
    </location>
</feature>
<evidence type="ECO:0000259" key="4">
    <source>
        <dbReference type="SMART" id="SM00881"/>
    </source>
</evidence>
<proteinExistence type="predicted"/>
<dbReference type="PANTHER" id="PTHR43334:SF1">
    <property type="entry name" value="3-HYDROXYPROPIONATE--COA LIGASE [ADP-FORMING]"/>
    <property type="match status" value="1"/>
</dbReference>
<gene>
    <name evidence="5" type="ORF">S06H3_03155</name>
</gene>
<dbReference type="GO" id="GO:0043758">
    <property type="term" value="F:acetate-CoA ligase (ADP-forming) activity"/>
    <property type="evidence" value="ECO:0007669"/>
    <property type="project" value="InterPro"/>
</dbReference>
<dbReference type="InterPro" id="IPR036291">
    <property type="entry name" value="NAD(P)-bd_dom_sf"/>
</dbReference>
<dbReference type="Pfam" id="PF13380">
    <property type="entry name" value="CoA_binding_2"/>
    <property type="match status" value="1"/>
</dbReference>
<organism evidence="5">
    <name type="scientific">marine sediment metagenome</name>
    <dbReference type="NCBI Taxonomy" id="412755"/>
    <lineage>
        <taxon>unclassified sequences</taxon>
        <taxon>metagenomes</taxon>
        <taxon>ecological metagenomes</taxon>
    </lineage>
</organism>
<reference evidence="5" key="1">
    <citation type="journal article" date="2014" name="Front. Microbiol.">
        <title>High frequency of phylogenetically diverse reductive dehalogenase-homologous genes in deep subseafloor sedimentary metagenomes.</title>
        <authorList>
            <person name="Kawai M."/>
            <person name="Futagami T."/>
            <person name="Toyoda A."/>
            <person name="Takaki Y."/>
            <person name="Nishi S."/>
            <person name="Hori S."/>
            <person name="Arai W."/>
            <person name="Tsubouchi T."/>
            <person name="Morono Y."/>
            <person name="Uchiyama I."/>
            <person name="Ito T."/>
            <person name="Fujiyama A."/>
            <person name="Inagaki F."/>
            <person name="Takami H."/>
        </authorList>
    </citation>
    <scope>NUCLEOTIDE SEQUENCE</scope>
    <source>
        <strain evidence="5">Expedition CK06-06</strain>
    </source>
</reference>
<dbReference type="AlphaFoldDB" id="X1L9X8"/>
<evidence type="ECO:0000256" key="3">
    <source>
        <dbReference type="ARBA" id="ARBA00022840"/>
    </source>
</evidence>
<feature type="domain" description="CoA-binding" evidence="4">
    <location>
        <begin position="8"/>
        <end position="103"/>
    </location>
</feature>
<sequence>MSRDLSSLLCPRSVAVVGASPRQGSVAGEILRNIVRCGYRGKIYPVNPKYDRVEGFRCFHSVDALPCRADLAVLAVNRDLVLDVVQRCGKAGIHNLVIVTAGFKESGEEGSGREARLKELVQRYHLNVVGPNCMGIINSSPEASLNASFSRWFPTSGEIAFISQSGSLGETVLEFFGDMGLGVSLFINMGNRAGLSENDFLTCLAADDRIRVIFLYLESFANPVEFRRLVEEVGQKKPIVVLKAGRTEAGAAAVASHTGSLASSDAIVDAFLNQCGAIRVSSIEEMLNALRALERGHIPRGRRTVILTNAGGAGIIAADVCERAGIEVLSLPAAVKDKLASFLPPEAGLGNPIDMIATADSSDYEQALRIALSVTDSV</sequence>
<keyword evidence="1" id="KW-0436">Ligase</keyword>
<dbReference type="GO" id="GO:0005524">
    <property type="term" value="F:ATP binding"/>
    <property type="evidence" value="ECO:0007669"/>
    <property type="project" value="UniProtKB-KW"/>
</dbReference>
<dbReference type="InterPro" id="IPR043938">
    <property type="entry name" value="Ligase_CoA_dom"/>
</dbReference>
<dbReference type="EMBL" id="BARV01000997">
    <property type="protein sequence ID" value="GAH90943.1"/>
    <property type="molecule type" value="Genomic_DNA"/>
</dbReference>
<dbReference type="Pfam" id="PF13607">
    <property type="entry name" value="Succ_CoA_lig"/>
    <property type="match status" value="1"/>
</dbReference>
<dbReference type="InterPro" id="IPR016102">
    <property type="entry name" value="Succinyl-CoA_synth-like"/>
</dbReference>